<comment type="caution">
    <text evidence="3">The sequence shown here is derived from an EMBL/GenBank/DDBJ whole genome shotgun (WGS) entry which is preliminary data.</text>
</comment>
<dbReference type="InterPro" id="IPR027417">
    <property type="entry name" value="P-loop_NTPase"/>
</dbReference>
<reference evidence="3" key="1">
    <citation type="submission" date="2023-10" db="EMBL/GenBank/DDBJ databases">
        <title>Genome assembly of Pristionchus species.</title>
        <authorList>
            <person name="Yoshida K."/>
            <person name="Sommer R.J."/>
        </authorList>
    </citation>
    <scope>NUCLEOTIDE SEQUENCE</scope>
    <source>
        <strain evidence="3">RS0144</strain>
    </source>
</reference>
<organism evidence="3 4">
    <name type="scientific">Pristionchus entomophagus</name>
    <dbReference type="NCBI Taxonomy" id="358040"/>
    <lineage>
        <taxon>Eukaryota</taxon>
        <taxon>Metazoa</taxon>
        <taxon>Ecdysozoa</taxon>
        <taxon>Nematoda</taxon>
        <taxon>Chromadorea</taxon>
        <taxon>Rhabditida</taxon>
        <taxon>Rhabditina</taxon>
        <taxon>Diplogasteromorpha</taxon>
        <taxon>Diplogasteroidea</taxon>
        <taxon>Neodiplogasteridae</taxon>
        <taxon>Pristionchus</taxon>
    </lineage>
</organism>
<protein>
    <recommendedName>
        <fullName evidence="1">DNA helicase Pif1-like 2B domain-containing protein</fullName>
    </recommendedName>
</protein>
<dbReference type="Proteomes" id="UP001432027">
    <property type="component" value="Unassembled WGS sequence"/>
</dbReference>
<gene>
    <name evidence="2" type="ORF">PENTCL1PPCAC_20363</name>
    <name evidence="3" type="ORF">PENTCL1PPCAC_22084</name>
</gene>
<dbReference type="SUPFAM" id="SSF52540">
    <property type="entry name" value="P-loop containing nucleoside triphosphate hydrolases"/>
    <property type="match status" value="1"/>
</dbReference>
<evidence type="ECO:0000313" key="3">
    <source>
        <dbReference type="EMBL" id="GMS99909.1"/>
    </source>
</evidence>
<dbReference type="EMBL" id="BTSX01000005">
    <property type="protein sequence ID" value="GMS98188.1"/>
    <property type="molecule type" value="Genomic_DNA"/>
</dbReference>
<dbReference type="GO" id="GO:0006260">
    <property type="term" value="P:DNA replication"/>
    <property type="evidence" value="ECO:0007669"/>
    <property type="project" value="TreeGrafter"/>
</dbReference>
<dbReference type="GO" id="GO:0005657">
    <property type="term" value="C:replication fork"/>
    <property type="evidence" value="ECO:0007669"/>
    <property type="project" value="TreeGrafter"/>
</dbReference>
<feature type="non-terminal residue" evidence="3">
    <location>
        <position position="113"/>
    </location>
</feature>
<evidence type="ECO:0000259" key="1">
    <source>
        <dbReference type="Pfam" id="PF21530"/>
    </source>
</evidence>
<feature type="domain" description="DNA helicase Pif1-like 2B" evidence="1">
    <location>
        <begin position="10"/>
        <end position="45"/>
    </location>
</feature>
<dbReference type="Pfam" id="PF21530">
    <property type="entry name" value="Pif1_2B_dom"/>
    <property type="match status" value="1"/>
</dbReference>
<evidence type="ECO:0000313" key="2">
    <source>
        <dbReference type="EMBL" id="GMS98188.1"/>
    </source>
</evidence>
<dbReference type="EMBL" id="BTSX01000005">
    <property type="protein sequence ID" value="GMS99909.1"/>
    <property type="molecule type" value="Genomic_DNA"/>
</dbReference>
<dbReference type="PANTHER" id="PTHR23274">
    <property type="entry name" value="DNA HELICASE-RELATED"/>
    <property type="match status" value="1"/>
</dbReference>
<sequence>AEYFCTHMESGVPPFWLKLKVGAIVILLRNVDLSSGLCNGTRLIVDAMFEKSVTVRQLDPRWKGQTHDIGRMEISPPAAKNQKPLYTRTQLPFRLAYCLTINKSQGQTFERVG</sequence>
<keyword evidence="4" id="KW-1185">Reference proteome</keyword>
<proteinExistence type="predicted"/>
<evidence type="ECO:0000313" key="4">
    <source>
        <dbReference type="Proteomes" id="UP001432027"/>
    </source>
</evidence>
<feature type="non-terminal residue" evidence="3">
    <location>
        <position position="1"/>
    </location>
</feature>
<accession>A0AAV5U1A1</accession>
<dbReference type="PANTHER" id="PTHR23274:SF51">
    <property type="entry name" value="OS03G0423850 PROTEIN"/>
    <property type="match status" value="1"/>
</dbReference>
<name>A0AAV5U1A1_9BILA</name>
<dbReference type="AlphaFoldDB" id="A0AAV5U1A1"/>
<dbReference type="InterPro" id="IPR049163">
    <property type="entry name" value="Pif1-like_2B_dom"/>
</dbReference>